<evidence type="ECO:0000256" key="1">
    <source>
        <dbReference type="ARBA" id="ARBA00005724"/>
    </source>
</evidence>
<feature type="domain" description="RNA polymerase II assembly factor Rtp1 C-terminal" evidence="2">
    <location>
        <begin position="839"/>
        <end position="868"/>
    </location>
</feature>
<dbReference type="Pfam" id="PF10363">
    <property type="entry name" value="RTP1_C1"/>
    <property type="match status" value="1"/>
</dbReference>
<organism evidence="4">
    <name type="scientific">Culex tarsalis</name>
    <name type="common">Encephalitis mosquito</name>
    <dbReference type="NCBI Taxonomy" id="7177"/>
    <lineage>
        <taxon>Eukaryota</taxon>
        <taxon>Metazoa</taxon>
        <taxon>Ecdysozoa</taxon>
        <taxon>Arthropoda</taxon>
        <taxon>Hexapoda</taxon>
        <taxon>Insecta</taxon>
        <taxon>Pterygota</taxon>
        <taxon>Neoptera</taxon>
        <taxon>Endopterygota</taxon>
        <taxon>Diptera</taxon>
        <taxon>Nematocera</taxon>
        <taxon>Culicoidea</taxon>
        <taxon>Culicidae</taxon>
        <taxon>Culicinae</taxon>
        <taxon>Culicini</taxon>
        <taxon>Culex</taxon>
        <taxon>Culex</taxon>
    </lineage>
</organism>
<evidence type="ECO:0000313" key="4">
    <source>
        <dbReference type="EMBL" id="JAV20896.1"/>
    </source>
</evidence>
<accession>A0A1Q3F013</accession>
<sequence length="917" mass="104550">MDSKKCIKIISELADAKPEDITIPRLQSILNLTADDQNFTSGDVLWTLSQHYLQIQQQFLTTCLIQQRPPSSASDTPPDDILNPRDQIQFFTAVDRIRQFTVGLYLPKELRGLTKCDLKLMVQLEAEEEIRRLRYCLEAYRKLFGFRAVAVEKRLEYCVLEYIAGTFGLYLLKGDFGGMRNDELFAGFELFSLETIFKSLLIMKGSPNVSLELAKQIHLELLRQTGQPGGFPVLCRTLLTNVPSDETPAWKKSEIIAKIVASKGHTKTFYRQVLKDCFNFYETSMLSGEQDNLTYVGTCIECLKQMYQLPPAYEELRRKIRDYFVARFDVLAQPTDLLSGSIVMERSELATGMDLNYMAFSGSSCSSLPSAMLVPYLHILLKLYALLPPAELDERKHLQTLVVYCLANREKTELEAVLRDLLVGGEAGKLMKKFHPRIYLKNVEGEETYSLQVGPEPDDEQEEDSLGSVLVEILKASNRNMLIYDVFVVLLKLFDEITTESPTNLLLDAEEQDASSCKLFFRKYVLIQALTDLISHRHFHAQLYENPAEILAFIKSTLERALDGKSQSEDLLEVMLSIFKEYLRRLQTRADVQEIVKLLQRYKTSQFCPDQLRSQIEHICKDPNSTQTDDQDLTPYANATSLCLDKEPYCKVYGTTLLIKLLKERDPETIANKHAVLILALNNLKSVESYAFLNSVRLLVALCDTVLEADTLDALIREYQRADNEVEFRLKVGEAALKTVETMGPVAFKYREQLVNCFLHGCKSNVDEFRASSLANLGNVCKILSYQVHNFFYEMFLVIKSTIETDQYLPARRAAILVLSQLLEGIDNLLTLEDYLLLVYRFLKHAISTERDDVTRLQAAVALEHLNARTKEFLSEAQQAGGKLEKEIRIFGIKEEEAERRRKAAKGADSVLIKMLD</sequence>
<reference evidence="4" key="1">
    <citation type="submission" date="2017-01" db="EMBL/GenBank/DDBJ databases">
        <title>A deep insight into the sialotranscriptome of adult male and female Cluex tarsalis mosquitoes.</title>
        <authorList>
            <person name="Ribeiro J.M."/>
            <person name="Moreira F."/>
            <person name="Bernard K.A."/>
            <person name="Calvo E."/>
        </authorList>
    </citation>
    <scope>NUCLEOTIDE SEQUENCE</scope>
    <source>
        <strain evidence="4">Kern County</strain>
        <tissue evidence="4">Salivary glands</tissue>
    </source>
</reference>
<dbReference type="GO" id="GO:0009306">
    <property type="term" value="P:protein secretion"/>
    <property type="evidence" value="ECO:0007669"/>
    <property type="project" value="TreeGrafter"/>
</dbReference>
<dbReference type="InterPro" id="IPR016024">
    <property type="entry name" value="ARM-type_fold"/>
</dbReference>
<dbReference type="Gene3D" id="1.25.10.10">
    <property type="entry name" value="Leucine-rich Repeat Variant"/>
    <property type="match status" value="1"/>
</dbReference>
<evidence type="ECO:0000259" key="2">
    <source>
        <dbReference type="Pfam" id="PF10304"/>
    </source>
</evidence>
<dbReference type="AlphaFoldDB" id="A0A1Q3F013"/>
<dbReference type="EMBL" id="GFDL01014149">
    <property type="protein sequence ID" value="JAV20896.1"/>
    <property type="molecule type" value="Transcribed_RNA"/>
</dbReference>
<dbReference type="PANTHER" id="PTHR20959:SF1">
    <property type="entry name" value="TRANSPORT AND GOLGI ORGANIZATION PROTEIN 6 HOMOLOG"/>
    <property type="match status" value="1"/>
</dbReference>
<dbReference type="InterPro" id="IPR011989">
    <property type="entry name" value="ARM-like"/>
</dbReference>
<dbReference type="InterPro" id="IPR039600">
    <property type="entry name" value="TANGO6/Rtp1"/>
</dbReference>
<proteinExistence type="inferred from homology"/>
<dbReference type="PANTHER" id="PTHR20959">
    <property type="entry name" value="TRANSPORT AND GOLGI ORGANIZATION PROTEIN 6 FAMILY MEMBER"/>
    <property type="match status" value="1"/>
</dbReference>
<feature type="domain" description="RNA polymerase II assembly factor Rtp1 C-terminal" evidence="3">
    <location>
        <begin position="639"/>
        <end position="745"/>
    </location>
</feature>
<comment type="similarity">
    <text evidence="1">Belongs to the Tango6 family.</text>
</comment>
<name>A0A1Q3F013_CULTA</name>
<dbReference type="Pfam" id="PF10304">
    <property type="entry name" value="RTP1_C2"/>
    <property type="match status" value="1"/>
</dbReference>
<dbReference type="InterPro" id="IPR019414">
    <property type="entry name" value="Rtp1_C2"/>
</dbReference>
<dbReference type="SUPFAM" id="SSF48371">
    <property type="entry name" value="ARM repeat"/>
    <property type="match status" value="1"/>
</dbReference>
<protein>
    <submittedName>
        <fullName evidence="4">Putative transport and golgi organization 6</fullName>
    </submittedName>
</protein>
<evidence type="ECO:0000259" key="3">
    <source>
        <dbReference type="Pfam" id="PF10363"/>
    </source>
</evidence>
<dbReference type="InterPro" id="IPR019451">
    <property type="entry name" value="Rtp1_C1"/>
</dbReference>